<evidence type="ECO:0000313" key="11">
    <source>
        <dbReference type="EMBL" id="CAH0539655.1"/>
    </source>
</evidence>
<evidence type="ECO:0000256" key="9">
    <source>
        <dbReference type="SAM" id="SignalP"/>
    </source>
</evidence>
<evidence type="ECO:0000256" key="7">
    <source>
        <dbReference type="SAM" id="Coils"/>
    </source>
</evidence>
<feature type="transmembrane region" description="Helical" evidence="8">
    <location>
        <begin position="268"/>
        <end position="288"/>
    </location>
</feature>
<comment type="subcellular location">
    <subcellularLocation>
        <location evidence="1">Cell membrane</location>
        <topology evidence="1">Multi-pass membrane protein</topology>
    </subcellularLocation>
    <subcellularLocation>
        <location evidence="6">Membrane</location>
        <topology evidence="6">Multi-pass membrane protein</topology>
    </subcellularLocation>
</comment>
<protein>
    <submittedName>
        <fullName evidence="11">Tol-Pal system protein TolQ</fullName>
    </submittedName>
</protein>
<evidence type="ECO:0000256" key="6">
    <source>
        <dbReference type="RuleBase" id="RU004057"/>
    </source>
</evidence>
<comment type="similarity">
    <text evidence="6">Belongs to the exbB/tolQ family.</text>
</comment>
<gene>
    <name evidence="11" type="primary">tolQ_2</name>
    <name evidence="11" type="ORF">VMF7928_02332</name>
</gene>
<proteinExistence type="inferred from homology"/>
<feature type="transmembrane region" description="Helical" evidence="8">
    <location>
        <begin position="351"/>
        <end position="369"/>
    </location>
</feature>
<dbReference type="InterPro" id="IPR002898">
    <property type="entry name" value="MotA_ExbB_proton_chnl"/>
</dbReference>
<keyword evidence="9" id="KW-0732">Signal</keyword>
<evidence type="ECO:0000256" key="1">
    <source>
        <dbReference type="ARBA" id="ARBA00004651"/>
    </source>
</evidence>
<reference evidence="11" key="1">
    <citation type="submission" date="2021-11" db="EMBL/GenBank/DDBJ databases">
        <authorList>
            <person name="Rodrigo-Torres L."/>
            <person name="Arahal R. D."/>
            <person name="Lucena T."/>
        </authorList>
    </citation>
    <scope>NUCLEOTIDE SEQUENCE</scope>
    <source>
        <strain evidence="11">CECT 7928</strain>
    </source>
</reference>
<dbReference type="PANTHER" id="PTHR30625:SF11">
    <property type="entry name" value="MOTA_TOLQ_EXBB PROTON CHANNEL DOMAIN-CONTAINING PROTEIN"/>
    <property type="match status" value="1"/>
</dbReference>
<sequence length="460" mass="49672">MRVMTNILVCCLALASFSSAASQDLVTKAQQENQQQKVLDSKRQAEFKQTEQALRKEKAELLRQRNQIQQQTDRLTKQFSTNETQLAKLQDKLRLQSGSLGELFGVVRQNAKELQADISHSVTSVDANKYSSVVSQIVAAKTLPSIKQLTGLWKSFEEQISASGQLAKVQVPFVEGDGQVKTVDAIRLGSFGLITNKGYVNWNAISREANAYIKQPSDGPTLSSLASLSIGQVQSVVIDPSKGEILNQLGEVPSMMQRLKQGGVVGEIIIALLVLGIVIAGIRGAYLFKVQKQISKQLKEPEAPTDNPLGRVLNVYHQEPNRSVEALELRLLEAIVDEQAHLEKGLSMLKLLAAIAPMLGLLGTVAGMIETFQVITQFGNGDPKVMAGGISMALVTTVLGLVSAIPLLLAHNVLSSQAEKVRTILEKQGLGIVAEQAERDSKGITPAKVQSPKSTVGNVA</sequence>
<feature type="chain" id="PRO_5046061052" evidence="9">
    <location>
        <begin position="21"/>
        <end position="460"/>
    </location>
</feature>
<evidence type="ECO:0000256" key="3">
    <source>
        <dbReference type="ARBA" id="ARBA00022692"/>
    </source>
</evidence>
<dbReference type="Proteomes" id="UP000838748">
    <property type="component" value="Unassembled WGS sequence"/>
</dbReference>
<feature type="signal peptide" evidence="9">
    <location>
        <begin position="1"/>
        <end position="20"/>
    </location>
</feature>
<dbReference type="EMBL" id="CAKLDM010000002">
    <property type="protein sequence ID" value="CAH0539655.1"/>
    <property type="molecule type" value="Genomic_DNA"/>
</dbReference>
<keyword evidence="7" id="KW-0175">Coiled coil</keyword>
<keyword evidence="5 8" id="KW-0472">Membrane</keyword>
<comment type="caution">
    <text evidence="11">The sequence shown here is derived from an EMBL/GenBank/DDBJ whole genome shotgun (WGS) entry which is preliminary data.</text>
</comment>
<keyword evidence="3 8" id="KW-0812">Transmembrane</keyword>
<keyword evidence="4 8" id="KW-1133">Transmembrane helix</keyword>
<feature type="domain" description="MotA/TolQ/ExbB proton channel" evidence="10">
    <location>
        <begin position="307"/>
        <end position="426"/>
    </location>
</feature>
<evidence type="ECO:0000259" key="10">
    <source>
        <dbReference type="Pfam" id="PF01618"/>
    </source>
</evidence>
<accession>A0ABM9A488</accession>
<evidence type="ECO:0000256" key="8">
    <source>
        <dbReference type="SAM" id="Phobius"/>
    </source>
</evidence>
<evidence type="ECO:0000256" key="4">
    <source>
        <dbReference type="ARBA" id="ARBA00022989"/>
    </source>
</evidence>
<keyword evidence="6" id="KW-0653">Protein transport</keyword>
<dbReference type="PIRSF" id="PIRSF037714">
    <property type="entry name" value="TolR"/>
    <property type="match status" value="1"/>
</dbReference>
<keyword evidence="2" id="KW-1003">Cell membrane</keyword>
<dbReference type="Pfam" id="PF01618">
    <property type="entry name" value="MotA_ExbB"/>
    <property type="match status" value="1"/>
</dbReference>
<keyword evidence="12" id="KW-1185">Reference proteome</keyword>
<evidence type="ECO:0000313" key="12">
    <source>
        <dbReference type="Proteomes" id="UP000838748"/>
    </source>
</evidence>
<dbReference type="PANTHER" id="PTHR30625">
    <property type="entry name" value="PROTEIN TOLQ"/>
    <property type="match status" value="1"/>
</dbReference>
<evidence type="ECO:0000256" key="2">
    <source>
        <dbReference type="ARBA" id="ARBA00022475"/>
    </source>
</evidence>
<evidence type="ECO:0000256" key="5">
    <source>
        <dbReference type="ARBA" id="ARBA00023136"/>
    </source>
</evidence>
<keyword evidence="6" id="KW-0813">Transport</keyword>
<dbReference type="InterPro" id="IPR017270">
    <property type="entry name" value="MotA/TolQ/ExbB-rel"/>
</dbReference>
<dbReference type="RefSeq" id="WP_237361630.1">
    <property type="nucleotide sequence ID" value="NZ_CAKLDM010000002.1"/>
</dbReference>
<name>A0ABM9A488_9VIBR</name>
<feature type="coiled-coil region" evidence="7">
    <location>
        <begin position="44"/>
        <end position="78"/>
    </location>
</feature>
<feature type="transmembrane region" description="Helical" evidence="8">
    <location>
        <begin position="389"/>
        <end position="410"/>
    </location>
</feature>
<organism evidence="11 12">
    <name type="scientific">Vibrio marisflavi CECT 7928</name>
    <dbReference type="NCBI Taxonomy" id="634439"/>
    <lineage>
        <taxon>Bacteria</taxon>
        <taxon>Pseudomonadati</taxon>
        <taxon>Pseudomonadota</taxon>
        <taxon>Gammaproteobacteria</taxon>
        <taxon>Vibrionales</taxon>
        <taxon>Vibrionaceae</taxon>
        <taxon>Vibrio</taxon>
    </lineage>
</organism>
<dbReference type="InterPro" id="IPR050790">
    <property type="entry name" value="ExbB/TolQ_transport"/>
</dbReference>